<dbReference type="SUPFAM" id="SSF48208">
    <property type="entry name" value="Six-hairpin glycosidases"/>
    <property type="match status" value="1"/>
</dbReference>
<organism evidence="5 6">
    <name type="scientific">Pseudozyma flocculosa PF-1</name>
    <dbReference type="NCBI Taxonomy" id="1277687"/>
    <lineage>
        <taxon>Eukaryota</taxon>
        <taxon>Fungi</taxon>
        <taxon>Dikarya</taxon>
        <taxon>Basidiomycota</taxon>
        <taxon>Ustilaginomycotina</taxon>
        <taxon>Ustilaginomycetes</taxon>
        <taxon>Ustilaginales</taxon>
        <taxon>Ustilaginaceae</taxon>
        <taxon>Pseudozyma</taxon>
    </lineage>
</organism>
<evidence type="ECO:0008006" key="7">
    <source>
        <dbReference type="Google" id="ProtNLM"/>
    </source>
</evidence>
<evidence type="ECO:0000259" key="4">
    <source>
        <dbReference type="Pfam" id="PF17678"/>
    </source>
</evidence>
<dbReference type="Proteomes" id="UP000053664">
    <property type="component" value="Unassembled WGS sequence"/>
</dbReference>
<dbReference type="EMBL" id="KE361654">
    <property type="protein sequence ID" value="EPQ25632.1"/>
    <property type="molecule type" value="Genomic_DNA"/>
</dbReference>
<evidence type="ECO:0000313" key="5">
    <source>
        <dbReference type="EMBL" id="EPQ25632.1"/>
    </source>
</evidence>
<dbReference type="AlphaFoldDB" id="A0A061H0H1"/>
<dbReference type="GO" id="GO:0005634">
    <property type="term" value="C:nucleus"/>
    <property type="evidence" value="ECO:0007669"/>
    <property type="project" value="TreeGrafter"/>
</dbReference>
<evidence type="ECO:0000313" key="6">
    <source>
        <dbReference type="Proteomes" id="UP000053664"/>
    </source>
</evidence>
<dbReference type="Gene3D" id="1.20.1610.10">
    <property type="entry name" value="alpha-1,2-mannosidases domains"/>
    <property type="match status" value="1"/>
</dbReference>
<keyword evidence="2" id="KW-0732">Signal</keyword>
<proteinExistence type="predicted"/>
<reference evidence="5 6" key="1">
    <citation type="journal article" date="2013" name="Plant Cell">
        <title>The transition from a phytopathogenic smut ancestor to an anamorphic biocontrol agent deciphered by comparative whole-genome analysis.</title>
        <authorList>
            <person name="Lefebvre F."/>
            <person name="Joly D.L."/>
            <person name="Labbe C."/>
            <person name="Teichmann B."/>
            <person name="Linning R."/>
            <person name="Belzile F."/>
            <person name="Bakkeren G."/>
            <person name="Belanger R.R."/>
        </authorList>
    </citation>
    <scope>NUCLEOTIDE SEQUENCE [LARGE SCALE GENOMIC DNA]</scope>
    <source>
        <strain evidence="5 6">PF-1</strain>
    </source>
</reference>
<dbReference type="InterPro" id="IPR041371">
    <property type="entry name" value="GH92_N"/>
</dbReference>
<dbReference type="InterPro" id="IPR008928">
    <property type="entry name" value="6-hairpin_glycosidase_sf"/>
</dbReference>
<dbReference type="Pfam" id="PF07971">
    <property type="entry name" value="Glyco_hydro_92"/>
    <property type="match status" value="1"/>
</dbReference>
<dbReference type="Gene3D" id="2.70.98.10">
    <property type="match status" value="1"/>
</dbReference>
<name>A0A061H0H1_9BASI</name>
<feature type="domain" description="Glycosyl hydrolase family 92" evidence="3">
    <location>
        <begin position="317"/>
        <end position="830"/>
    </location>
</feature>
<dbReference type="Gene3D" id="3.30.2080.10">
    <property type="entry name" value="GH92 mannosidase domain"/>
    <property type="match status" value="1"/>
</dbReference>
<dbReference type="InterPro" id="IPR050883">
    <property type="entry name" value="PNGase"/>
</dbReference>
<dbReference type="InterPro" id="IPR014718">
    <property type="entry name" value="GH-type_carb-bd"/>
</dbReference>
<dbReference type="OrthoDB" id="449263at2759"/>
<dbReference type="GO" id="GO:0030246">
    <property type="term" value="F:carbohydrate binding"/>
    <property type="evidence" value="ECO:0007669"/>
    <property type="project" value="InterPro"/>
</dbReference>
<dbReference type="HOGENOM" id="CLU_003690_4_2_1"/>
<accession>A0A061H0H1</accession>
<dbReference type="KEGG" id="pfp:PFL1_06812"/>
<dbReference type="Pfam" id="PF17678">
    <property type="entry name" value="Glyco_hydro_92N"/>
    <property type="match status" value="1"/>
</dbReference>
<dbReference type="GeneID" id="19320882"/>
<evidence type="ECO:0000256" key="2">
    <source>
        <dbReference type="SAM" id="SignalP"/>
    </source>
</evidence>
<gene>
    <name evidence="5" type="ORF">PFL1_06812</name>
</gene>
<evidence type="ECO:0000259" key="3">
    <source>
        <dbReference type="Pfam" id="PF07971"/>
    </source>
</evidence>
<dbReference type="GO" id="GO:0000224">
    <property type="term" value="F:peptide-N4-(N-acetyl-beta-glucosaminyl)asparagine amidase activity"/>
    <property type="evidence" value="ECO:0007669"/>
    <property type="project" value="TreeGrafter"/>
</dbReference>
<dbReference type="NCBIfam" id="TIGR01180">
    <property type="entry name" value="aman2_put"/>
    <property type="match status" value="1"/>
</dbReference>
<dbReference type="Gene3D" id="1.20.1050.60">
    <property type="entry name" value="alpha-1,2-mannosidase"/>
    <property type="match status" value="1"/>
</dbReference>
<dbReference type="InterPro" id="IPR005887">
    <property type="entry name" value="GH92_a_mannosidase_put"/>
</dbReference>
<dbReference type="RefSeq" id="XP_007882548.1">
    <property type="nucleotide sequence ID" value="XM_007884357.1"/>
</dbReference>
<dbReference type="GO" id="GO:0005829">
    <property type="term" value="C:cytosol"/>
    <property type="evidence" value="ECO:0007669"/>
    <property type="project" value="TreeGrafter"/>
</dbReference>
<protein>
    <recommendedName>
        <fullName evidence="7">Glycoside hydrolase family 92 protein</fullName>
    </recommendedName>
</protein>
<dbReference type="GO" id="GO:0005975">
    <property type="term" value="P:carbohydrate metabolic process"/>
    <property type="evidence" value="ECO:0007669"/>
    <property type="project" value="InterPro"/>
</dbReference>
<dbReference type="GO" id="GO:0006516">
    <property type="term" value="P:glycoprotein catabolic process"/>
    <property type="evidence" value="ECO:0007669"/>
    <property type="project" value="TreeGrafter"/>
</dbReference>
<feature type="chain" id="PRO_5001603856" description="Glycoside hydrolase family 92 protein" evidence="2">
    <location>
        <begin position="28"/>
        <end position="851"/>
    </location>
</feature>
<sequence length="851" mass="92410">MPSRSAVTCGSLLSLLALSTSFGVTAATDAQRLTTYVDPLIGTEGPTPGSAIAGGNAFPGAALPWGMAKPGIDTSYLGLAPGLAVDVNSGYSPLGNLTAVSMMHVHGTGGAPTYGIISQMPIYGSLDAVNLADNTTYWQNRSLAAERAQVGRFSTSLLNGVNISMSASSHSAVVRYDFPSCDQERHILVDLTHVLPANSSFAYTQKFTGGALKLGRDSYEGHATYSGGWAQASAHKVYFCSNMTSVSGQAKGETFSWQYDPFHPPSTKPVLRPFQSVQAGAGSGMGIGALFTHPPTQAAQCSIESRIGISYISSQRACQHIRDELPESKTIDDVVAEAETAWHDRVLNRVRVVDDGNPISSNATLKRMLYTALYQMALLPTDKTNEQPNWKSSDLEPAYDDFYTLWDLYSHTMPLYHLIFTGEFSRILRSMIAIWKFEGFMPTGRSAQTNGRVQGGTHADFILADAFLKSTGKGPGKLAAEGRNEVYGVDWQQAFKAADKDASVLPERNADPVAFDGATKEGRGALDEYNDYGFITRNHTRSVSRTIEYAFNDFGIYALASGLKKAAKVLDRYRKQASRWTLIWNPDASTELAGVGSFRGFPCPRNADGSWNTTNYDPKSCGGCGWGDDLYEAKVWETAFGSAPHDTAKLIELMGGDDAFLKRLEASFLPGFGTSVGVNNDAGTSLWNAGNEPSFTAPFLYNLVPGNAWRTVNETRHIVDRYYSDTRNGYPGNVDAGALNSWLLWNLVGLSPLAPLPIYFISAPRFPTLEMDLFAGTNSSTTLRITANKLDTQSNFYPQSVTLNGRPVKRGWLWHHELAQGGDLVFEMGPEPAQWDKDGERVPSLSTGDFD</sequence>
<dbReference type="PANTHER" id="PTHR12143:SF44">
    <property type="entry name" value="GLYCOSYL HYDROLASE FAMILY 92 DOMAIN-CONTAINING PROTEIN"/>
    <property type="match status" value="1"/>
</dbReference>
<evidence type="ECO:0000256" key="1">
    <source>
        <dbReference type="SAM" id="MobiDB-lite"/>
    </source>
</evidence>
<feature type="signal peptide" evidence="2">
    <location>
        <begin position="1"/>
        <end position="27"/>
    </location>
</feature>
<feature type="region of interest" description="Disordered" evidence="1">
    <location>
        <begin position="829"/>
        <end position="851"/>
    </location>
</feature>
<dbReference type="InterPro" id="IPR012939">
    <property type="entry name" value="Glyco_hydro_92"/>
</dbReference>
<dbReference type="eggNOG" id="ENOG502QR5Q">
    <property type="taxonomic scope" value="Eukaryota"/>
</dbReference>
<feature type="domain" description="Glycosyl hydrolase family 92 N-terminal" evidence="4">
    <location>
        <begin position="36"/>
        <end position="310"/>
    </location>
</feature>
<dbReference type="PANTHER" id="PTHR12143">
    <property type="entry name" value="PEPTIDE N-GLYCANASE PNGASE -RELATED"/>
    <property type="match status" value="1"/>
</dbReference>